<evidence type="ECO:0000256" key="3">
    <source>
        <dbReference type="NCBIfam" id="TIGR04316"/>
    </source>
</evidence>
<sequence>MELAGIRGRVAVVTGATGGIGSAVTSALAGHGAVVAAVDVDGGGLEALAGRLRSTPGRVEVVKADVTSAAEVAAAVDRVDAEVGPIDFLVNVAGILRTGGALDLSDEDWAATFAVNTTGVFHASRAVARRMVAAGRGGAIVTVASNAGSVPRARMAAYGPSKAASIAFTKALALELAEHSIRCNVVSPGSTDTAMLAALNGRAEAEAAAIAGDPAAFRVGIPLGKVARPSDVADAVLFLLSDHANHITMQELVVDGGAALGA</sequence>
<dbReference type="FunFam" id="3.40.50.720:FF:000084">
    <property type="entry name" value="Short-chain dehydrogenase reductase"/>
    <property type="match status" value="1"/>
</dbReference>
<evidence type="ECO:0000256" key="1">
    <source>
        <dbReference type="ARBA" id="ARBA00006484"/>
    </source>
</evidence>
<dbReference type="EC" id="1.3.1.28" evidence="3"/>
<feature type="domain" description="Ketoreductase" evidence="4">
    <location>
        <begin position="9"/>
        <end position="191"/>
    </location>
</feature>
<evidence type="ECO:0000259" key="4">
    <source>
        <dbReference type="SMART" id="SM00822"/>
    </source>
</evidence>
<gene>
    <name evidence="5" type="ORF">C8E97_3800</name>
</gene>
<dbReference type="EMBL" id="RBXO01000001">
    <property type="protein sequence ID" value="RKT55142.1"/>
    <property type="molecule type" value="Genomic_DNA"/>
</dbReference>
<dbReference type="GO" id="GO:0016616">
    <property type="term" value="F:oxidoreductase activity, acting on the CH-OH group of donors, NAD or NADP as acceptor"/>
    <property type="evidence" value="ECO:0007669"/>
    <property type="project" value="TreeGrafter"/>
</dbReference>
<dbReference type="Gene3D" id="3.40.50.720">
    <property type="entry name" value="NAD(P)-binding Rossmann-like Domain"/>
    <property type="match status" value="1"/>
</dbReference>
<comment type="caution">
    <text evidence="5">The sequence shown here is derived from an EMBL/GenBank/DDBJ whole genome shotgun (WGS) entry which is preliminary data.</text>
</comment>
<dbReference type="Proteomes" id="UP000282084">
    <property type="component" value="Unassembled WGS sequence"/>
</dbReference>
<dbReference type="RefSeq" id="WP_121006896.1">
    <property type="nucleotide sequence ID" value="NZ_RBXO01000001.1"/>
</dbReference>
<dbReference type="InterPro" id="IPR036291">
    <property type="entry name" value="NAD(P)-bd_dom_sf"/>
</dbReference>
<dbReference type="SMART" id="SM00822">
    <property type="entry name" value="PKS_KR"/>
    <property type="match status" value="1"/>
</dbReference>
<keyword evidence="6" id="KW-1185">Reference proteome</keyword>
<evidence type="ECO:0000313" key="6">
    <source>
        <dbReference type="Proteomes" id="UP000282084"/>
    </source>
</evidence>
<dbReference type="GO" id="GO:0019290">
    <property type="term" value="P:siderophore biosynthetic process"/>
    <property type="evidence" value="ECO:0007669"/>
    <property type="project" value="InterPro"/>
</dbReference>
<dbReference type="OrthoDB" id="9803333at2"/>
<dbReference type="PANTHER" id="PTHR42760:SF115">
    <property type="entry name" value="3-OXOACYL-[ACYL-CARRIER-PROTEIN] REDUCTASE FABG"/>
    <property type="match status" value="1"/>
</dbReference>
<dbReference type="SUPFAM" id="SSF51735">
    <property type="entry name" value="NAD(P)-binding Rossmann-fold domains"/>
    <property type="match status" value="1"/>
</dbReference>
<dbReference type="PRINTS" id="PR00080">
    <property type="entry name" value="SDRFAMILY"/>
</dbReference>
<dbReference type="InterPro" id="IPR002347">
    <property type="entry name" value="SDR_fam"/>
</dbReference>
<protein>
    <recommendedName>
        <fullName evidence="3">2,3-dihydro-2,3-dihydroxybenzoate dehydrogenase</fullName>
        <ecNumber evidence="3">1.3.1.28</ecNumber>
    </recommendedName>
</protein>
<dbReference type="NCBIfam" id="TIGR04316">
    <property type="entry name" value="dhbA_paeA"/>
    <property type="match status" value="1"/>
</dbReference>
<organism evidence="5 6">
    <name type="scientific">Saccharothrix australiensis</name>
    <dbReference type="NCBI Taxonomy" id="2072"/>
    <lineage>
        <taxon>Bacteria</taxon>
        <taxon>Bacillati</taxon>
        <taxon>Actinomycetota</taxon>
        <taxon>Actinomycetes</taxon>
        <taxon>Pseudonocardiales</taxon>
        <taxon>Pseudonocardiaceae</taxon>
        <taxon>Saccharothrix</taxon>
    </lineage>
</organism>
<dbReference type="InterPro" id="IPR057326">
    <property type="entry name" value="KR_dom"/>
</dbReference>
<dbReference type="GO" id="GO:0008667">
    <property type="term" value="F:2,3-dihydro-2,3-dihydroxybenzoate dehydrogenase activity"/>
    <property type="evidence" value="ECO:0007669"/>
    <property type="project" value="UniProtKB-UniRule"/>
</dbReference>
<name>A0A495W0B8_9PSEU</name>
<dbReference type="AlphaFoldDB" id="A0A495W0B8"/>
<comment type="similarity">
    <text evidence="1">Belongs to the short-chain dehydrogenases/reductases (SDR) family.</text>
</comment>
<accession>A0A495W0B8</accession>
<reference evidence="5 6" key="1">
    <citation type="submission" date="2018-10" db="EMBL/GenBank/DDBJ databases">
        <title>Sequencing the genomes of 1000 actinobacteria strains.</title>
        <authorList>
            <person name="Klenk H.-P."/>
        </authorList>
    </citation>
    <scope>NUCLEOTIDE SEQUENCE [LARGE SCALE GENOMIC DNA]</scope>
    <source>
        <strain evidence="5 6">DSM 43800</strain>
    </source>
</reference>
<evidence type="ECO:0000313" key="5">
    <source>
        <dbReference type="EMBL" id="RKT55142.1"/>
    </source>
</evidence>
<dbReference type="Pfam" id="PF13561">
    <property type="entry name" value="adh_short_C2"/>
    <property type="match status" value="1"/>
</dbReference>
<dbReference type="PANTHER" id="PTHR42760">
    <property type="entry name" value="SHORT-CHAIN DEHYDROGENASES/REDUCTASES FAMILY MEMBER"/>
    <property type="match status" value="1"/>
</dbReference>
<proteinExistence type="inferred from homology"/>
<dbReference type="InterPro" id="IPR003560">
    <property type="entry name" value="DHB_DH"/>
</dbReference>
<keyword evidence="2" id="KW-0560">Oxidoreductase</keyword>
<evidence type="ECO:0000256" key="2">
    <source>
        <dbReference type="ARBA" id="ARBA00023002"/>
    </source>
</evidence>
<dbReference type="PRINTS" id="PR01397">
    <property type="entry name" value="DHBDHDRGNASE"/>
</dbReference>